<dbReference type="STRING" id="1231392.OCGS_0514"/>
<sequence>MRVFVAIDLPEDARDHLDRIAGLLPVGRHVPADDMHLTLAFLADAQRDLLAEIDMALDMLPPPTFGLRVAGLDLFGPQDAPRSLHAVIDGGPPLIALQAKVATLVRRAGADLPHRRFVPHVTLARFTRHMPPDDLARLGRFLAARGDTAFGPFAADGLSLVQSTLMPDGPRYDILACYPERTI</sequence>
<organism evidence="3 4">
    <name type="scientific">Oceaniovalibus guishaninsula JLT2003</name>
    <dbReference type="NCBI Taxonomy" id="1231392"/>
    <lineage>
        <taxon>Bacteria</taxon>
        <taxon>Pseudomonadati</taxon>
        <taxon>Pseudomonadota</taxon>
        <taxon>Alphaproteobacteria</taxon>
        <taxon>Rhodobacterales</taxon>
        <taxon>Roseobacteraceae</taxon>
        <taxon>Oceaniovalibus</taxon>
    </lineage>
</organism>
<evidence type="ECO:0000313" key="3">
    <source>
        <dbReference type="EMBL" id="EKE45424.1"/>
    </source>
</evidence>
<dbReference type="PANTHER" id="PTHR35561:SF1">
    <property type="entry name" value="RNA 2',3'-CYCLIC PHOSPHODIESTERASE"/>
    <property type="match status" value="1"/>
</dbReference>
<dbReference type="GO" id="GO:0008664">
    <property type="term" value="F:RNA 2',3'-cyclic 3'-phosphodiesterase activity"/>
    <property type="evidence" value="ECO:0007669"/>
    <property type="project" value="UniProtKB-EC"/>
</dbReference>
<dbReference type="SUPFAM" id="SSF55144">
    <property type="entry name" value="LigT-like"/>
    <property type="match status" value="1"/>
</dbReference>
<accession>K2HRQ0</accession>
<evidence type="ECO:0000256" key="2">
    <source>
        <dbReference type="HAMAP-Rule" id="MF_01940"/>
    </source>
</evidence>
<feature type="short sequence motif" description="HXTX 1" evidence="2">
    <location>
        <begin position="36"/>
        <end position="39"/>
    </location>
</feature>
<dbReference type="HAMAP" id="MF_01940">
    <property type="entry name" value="RNA_CPDase"/>
    <property type="match status" value="1"/>
</dbReference>
<keyword evidence="1 2" id="KW-0378">Hydrolase</keyword>
<evidence type="ECO:0000313" key="4">
    <source>
        <dbReference type="Proteomes" id="UP000006765"/>
    </source>
</evidence>
<comment type="caution">
    <text evidence="3">The sequence shown here is derived from an EMBL/GenBank/DDBJ whole genome shotgun (WGS) entry which is preliminary data.</text>
</comment>
<name>K2HRQ0_9RHOB</name>
<dbReference type="PANTHER" id="PTHR35561">
    <property type="entry name" value="RNA 2',3'-CYCLIC PHOSPHODIESTERASE"/>
    <property type="match status" value="1"/>
</dbReference>
<dbReference type="Gene3D" id="3.90.1140.10">
    <property type="entry name" value="Cyclic phosphodiesterase"/>
    <property type="match status" value="1"/>
</dbReference>
<comment type="catalytic activity">
    <reaction evidence="2">
        <text>a 3'-end 2',3'-cyclophospho-ribonucleotide-RNA + H2O = a 3'-end 2'-phospho-ribonucleotide-RNA + H(+)</text>
        <dbReference type="Rhea" id="RHEA:11828"/>
        <dbReference type="Rhea" id="RHEA-COMP:10464"/>
        <dbReference type="Rhea" id="RHEA-COMP:17353"/>
        <dbReference type="ChEBI" id="CHEBI:15377"/>
        <dbReference type="ChEBI" id="CHEBI:15378"/>
        <dbReference type="ChEBI" id="CHEBI:83064"/>
        <dbReference type="ChEBI" id="CHEBI:173113"/>
        <dbReference type="EC" id="3.1.4.58"/>
    </reaction>
</comment>
<dbReference type="eggNOG" id="COG1514">
    <property type="taxonomic scope" value="Bacteria"/>
</dbReference>
<dbReference type="EC" id="3.1.4.58" evidence="2"/>
<dbReference type="RefSeq" id="WP_007425667.1">
    <property type="nucleotide sequence ID" value="NZ_AMGO01000007.1"/>
</dbReference>
<dbReference type="InterPro" id="IPR009097">
    <property type="entry name" value="Cyclic_Pdiesterase"/>
</dbReference>
<evidence type="ECO:0000256" key="1">
    <source>
        <dbReference type="ARBA" id="ARBA00022801"/>
    </source>
</evidence>
<dbReference type="EMBL" id="AMGO01000007">
    <property type="protein sequence ID" value="EKE45424.1"/>
    <property type="molecule type" value="Genomic_DNA"/>
</dbReference>
<proteinExistence type="inferred from homology"/>
<comment type="function">
    <text evidence="2">Hydrolyzes RNA 2',3'-cyclic phosphodiester to an RNA 2'-phosphomonoester.</text>
</comment>
<dbReference type="Pfam" id="PF13563">
    <property type="entry name" value="2_5_RNA_ligase2"/>
    <property type="match status" value="1"/>
</dbReference>
<feature type="active site" description="Proton acceptor" evidence="2">
    <location>
        <position position="120"/>
    </location>
</feature>
<keyword evidence="4" id="KW-1185">Reference proteome</keyword>
<dbReference type="AlphaFoldDB" id="K2HRQ0"/>
<dbReference type="OrthoDB" id="9793819at2"/>
<dbReference type="GO" id="GO:0016874">
    <property type="term" value="F:ligase activity"/>
    <property type="evidence" value="ECO:0007669"/>
    <property type="project" value="UniProtKB-KW"/>
</dbReference>
<reference evidence="3 4" key="1">
    <citation type="journal article" date="2012" name="J. Bacteriol.">
        <title>Draft Genome Sequence of Oceaniovalibus guishaninsula JLT2003T.</title>
        <authorList>
            <person name="Tang K."/>
            <person name="Liu K."/>
            <person name="Jiao N."/>
        </authorList>
    </citation>
    <scope>NUCLEOTIDE SEQUENCE [LARGE SCALE GENOMIC DNA]</scope>
    <source>
        <strain evidence="3 4">JLT2003</strain>
    </source>
</reference>
<feature type="active site" description="Proton donor" evidence="2">
    <location>
        <position position="36"/>
    </location>
</feature>
<dbReference type="Proteomes" id="UP000006765">
    <property type="component" value="Unassembled WGS sequence"/>
</dbReference>
<dbReference type="NCBIfam" id="TIGR02258">
    <property type="entry name" value="2_5_ligase"/>
    <property type="match status" value="1"/>
</dbReference>
<protein>
    <recommendedName>
        <fullName evidence="2">RNA 2',3'-cyclic phosphodiesterase</fullName>
        <shortName evidence="2">RNA 2',3'-CPDase</shortName>
        <ecNumber evidence="2">3.1.4.58</ecNumber>
    </recommendedName>
</protein>
<gene>
    <name evidence="3" type="ORF">OCGS_0514</name>
</gene>
<feature type="short sequence motif" description="HXTX 2" evidence="2">
    <location>
        <begin position="120"/>
        <end position="123"/>
    </location>
</feature>
<keyword evidence="3" id="KW-0436">Ligase</keyword>
<comment type="similarity">
    <text evidence="2">Belongs to the 2H phosphoesterase superfamily. ThpR family.</text>
</comment>
<dbReference type="InterPro" id="IPR004175">
    <property type="entry name" value="RNA_CPDase"/>
</dbReference>
<dbReference type="GO" id="GO:0004113">
    <property type="term" value="F:2',3'-cyclic-nucleotide 3'-phosphodiesterase activity"/>
    <property type="evidence" value="ECO:0007669"/>
    <property type="project" value="InterPro"/>
</dbReference>